<keyword evidence="12 13" id="KW-0100">Branched-chain amino acid biosynthesis</keyword>
<dbReference type="PROSITE" id="PS01244">
    <property type="entry name" value="ACONITASE_2"/>
    <property type="match status" value="1"/>
</dbReference>
<dbReference type="AlphaFoldDB" id="A0AAE9HXK2"/>
<dbReference type="InterPro" id="IPR015931">
    <property type="entry name" value="Acnase/IPM_dHydase_lsu_aba_1/3"/>
</dbReference>
<organism evidence="15 16">
    <name type="scientific">Conchiformibius steedae DSM 2580</name>
    <dbReference type="NCBI Taxonomy" id="1121352"/>
    <lineage>
        <taxon>Bacteria</taxon>
        <taxon>Pseudomonadati</taxon>
        <taxon>Pseudomonadota</taxon>
        <taxon>Betaproteobacteria</taxon>
        <taxon>Neisseriales</taxon>
        <taxon>Neisseriaceae</taxon>
        <taxon>Conchiformibius</taxon>
    </lineage>
</organism>
<feature type="binding site" evidence="13">
    <location>
        <position position="410"/>
    </location>
    <ligand>
        <name>[4Fe-4S] cluster</name>
        <dbReference type="ChEBI" id="CHEBI:49883"/>
    </ligand>
</feature>
<dbReference type="InterPro" id="IPR036008">
    <property type="entry name" value="Aconitase_4Fe-4S_dom"/>
</dbReference>
<dbReference type="GO" id="GO:0046872">
    <property type="term" value="F:metal ion binding"/>
    <property type="evidence" value="ECO:0007669"/>
    <property type="project" value="UniProtKB-KW"/>
</dbReference>
<dbReference type="CDD" id="cd01583">
    <property type="entry name" value="IPMI"/>
    <property type="match status" value="1"/>
</dbReference>
<evidence type="ECO:0000256" key="12">
    <source>
        <dbReference type="ARBA" id="ARBA00023304"/>
    </source>
</evidence>
<comment type="function">
    <text evidence="2 13">Catalyzes the isomerization between 2-isopropylmalate and 3-isopropylmalate, via the formation of 2-isopropylmaleate.</text>
</comment>
<dbReference type="PANTHER" id="PTHR43822:SF9">
    <property type="entry name" value="3-ISOPROPYLMALATE DEHYDRATASE"/>
    <property type="match status" value="1"/>
</dbReference>
<dbReference type="PROSITE" id="PS00450">
    <property type="entry name" value="ACONITASE_1"/>
    <property type="match status" value="1"/>
</dbReference>
<evidence type="ECO:0000256" key="7">
    <source>
        <dbReference type="ARBA" id="ARBA00022605"/>
    </source>
</evidence>
<gene>
    <name evidence="13 15" type="primary">leuC</name>
    <name evidence="15" type="ORF">LNQ82_07740</name>
</gene>
<name>A0AAE9HXK2_9NEIS</name>
<dbReference type="PRINTS" id="PR00415">
    <property type="entry name" value="ACONITASE"/>
</dbReference>
<reference evidence="15" key="1">
    <citation type="submission" date="2022-05" db="EMBL/GenBank/DDBJ databases">
        <title>Alysiella filiformis genome sequencing.</title>
        <authorList>
            <person name="Viehboeck T."/>
        </authorList>
    </citation>
    <scope>NUCLEOTIDE SEQUENCE</scope>
    <source>
        <strain evidence="15">DSM 2580</strain>
    </source>
</reference>
<evidence type="ECO:0000256" key="10">
    <source>
        <dbReference type="ARBA" id="ARBA00023014"/>
    </source>
</evidence>
<comment type="similarity">
    <text evidence="13">Belongs to the aconitase/IPM isomerase family. LeuC type 1 subfamily.</text>
</comment>
<evidence type="ECO:0000256" key="4">
    <source>
        <dbReference type="ARBA" id="ARBA00011271"/>
    </source>
</evidence>
<dbReference type="InterPro" id="IPR001030">
    <property type="entry name" value="Acoase/IPM_deHydtase_lsu_aba"/>
</dbReference>
<dbReference type="FunFam" id="3.30.499.10:FF:000007">
    <property type="entry name" value="3-isopropylmalate dehydratase large subunit"/>
    <property type="match status" value="1"/>
</dbReference>
<dbReference type="EMBL" id="CP097501">
    <property type="protein sequence ID" value="URD68598.1"/>
    <property type="molecule type" value="Genomic_DNA"/>
</dbReference>
<keyword evidence="6 13" id="KW-0004">4Fe-4S</keyword>
<evidence type="ECO:0000313" key="15">
    <source>
        <dbReference type="EMBL" id="URD68598.1"/>
    </source>
</evidence>
<feature type="binding site" evidence="13">
    <location>
        <position position="413"/>
    </location>
    <ligand>
        <name>[4Fe-4S] cluster</name>
        <dbReference type="ChEBI" id="CHEBI:49883"/>
    </ligand>
</feature>
<dbReference type="Proteomes" id="UP001056819">
    <property type="component" value="Chromosome"/>
</dbReference>
<dbReference type="Gene3D" id="3.30.499.10">
    <property type="entry name" value="Aconitase, domain 3"/>
    <property type="match status" value="2"/>
</dbReference>
<dbReference type="Pfam" id="PF00330">
    <property type="entry name" value="Aconitase"/>
    <property type="match status" value="1"/>
</dbReference>
<dbReference type="InterPro" id="IPR018136">
    <property type="entry name" value="Aconitase_4Fe-4S_BS"/>
</dbReference>
<accession>A0AAE9HXK2</accession>
<dbReference type="InterPro" id="IPR004430">
    <property type="entry name" value="3-IsopropMal_deHydase_lsu"/>
</dbReference>
<comment type="catalytic activity">
    <reaction evidence="1 13">
        <text>(2R,3S)-3-isopropylmalate = (2S)-2-isopropylmalate</text>
        <dbReference type="Rhea" id="RHEA:32287"/>
        <dbReference type="ChEBI" id="CHEBI:1178"/>
        <dbReference type="ChEBI" id="CHEBI:35121"/>
        <dbReference type="EC" id="4.2.1.33"/>
    </reaction>
</comment>
<feature type="domain" description="Aconitase/3-isopropylmalate dehydratase large subunit alpha/beta/alpha" evidence="14">
    <location>
        <begin position="8"/>
        <end position="460"/>
    </location>
</feature>
<evidence type="ECO:0000256" key="3">
    <source>
        <dbReference type="ARBA" id="ARBA00004729"/>
    </source>
</evidence>
<evidence type="ECO:0000259" key="14">
    <source>
        <dbReference type="Pfam" id="PF00330"/>
    </source>
</evidence>
<evidence type="ECO:0000313" key="16">
    <source>
        <dbReference type="Proteomes" id="UP001056819"/>
    </source>
</evidence>
<dbReference type="SUPFAM" id="SSF53732">
    <property type="entry name" value="Aconitase iron-sulfur domain"/>
    <property type="match status" value="1"/>
</dbReference>
<dbReference type="EC" id="4.2.1.33" evidence="13"/>
<dbReference type="GO" id="GO:0009098">
    <property type="term" value="P:L-leucine biosynthetic process"/>
    <property type="evidence" value="ECO:0007669"/>
    <property type="project" value="UniProtKB-UniRule"/>
</dbReference>
<proteinExistence type="inferred from homology"/>
<evidence type="ECO:0000256" key="9">
    <source>
        <dbReference type="ARBA" id="ARBA00023004"/>
    </source>
</evidence>
<evidence type="ECO:0000256" key="6">
    <source>
        <dbReference type="ARBA" id="ARBA00022485"/>
    </source>
</evidence>
<comment type="subunit">
    <text evidence="4 13">Heterodimer of LeuC and LeuD.</text>
</comment>
<dbReference type="PANTHER" id="PTHR43822">
    <property type="entry name" value="HOMOACONITASE, MITOCHONDRIAL-RELATED"/>
    <property type="match status" value="1"/>
</dbReference>
<comment type="cofactor">
    <cofactor evidence="13">
        <name>[4Fe-4S] cluster</name>
        <dbReference type="ChEBI" id="CHEBI:49883"/>
    </cofactor>
    <text evidence="13">Binds 1 [4Fe-4S] cluster per subunit.</text>
</comment>
<evidence type="ECO:0000256" key="11">
    <source>
        <dbReference type="ARBA" id="ARBA00023239"/>
    </source>
</evidence>
<keyword evidence="9 13" id="KW-0408">Iron</keyword>
<evidence type="ECO:0000256" key="1">
    <source>
        <dbReference type="ARBA" id="ARBA00000491"/>
    </source>
</evidence>
<keyword evidence="5 13" id="KW-0432">Leucine biosynthesis</keyword>
<dbReference type="RefSeq" id="WP_027020998.1">
    <property type="nucleotide sequence ID" value="NZ_CP097501.1"/>
</dbReference>
<sequence length="468" mass="50287">MMAQTLYDKLWNSHVVREEEDGTVLLYIDRHLVHEVTSPQAFEGLKMAGRKLWRIDSIVSTADHNVPTGDMDEGIKDPISKLQVDTLDSNIKEFGALAYFPFMNEAQGIVHVMGPEQGATLPGMTVVCGDSHTSTHGAFGALAHGIGTSEVEHTMATQCITAKKSKSMLIEVSGSLKSGVTAKDLALYIIGQIGTAGGTGYAVEFGGQAVHELSMEGRMTLCNMAIEAGARSGMVSVDQITIDYVQGRPFAPKGEDWDKAVAYWRTLVSDEGAQFDKVYRFDAADIEPQVTWGTSPEMVADVNGKVPDPAAESDPVKRSGMERALQYMGLQAGTPLNEIPVDIVFIGSCTNSRIEDLRQAAAVAKGRSKADNVSRVLVVPGSGLVKAQAEREGLDKIFLDAGFEWREPGCSMCLAMNADRLAPQQRCASTSNRNFEGRQGNGGRTHLVSPAMAAAAAVTGRFTDIRAL</sequence>
<dbReference type="GO" id="GO:0003861">
    <property type="term" value="F:3-isopropylmalate dehydratase activity"/>
    <property type="evidence" value="ECO:0007669"/>
    <property type="project" value="UniProtKB-UniRule"/>
</dbReference>
<dbReference type="GO" id="GO:0051539">
    <property type="term" value="F:4 iron, 4 sulfur cluster binding"/>
    <property type="evidence" value="ECO:0007669"/>
    <property type="project" value="UniProtKB-KW"/>
</dbReference>
<evidence type="ECO:0000256" key="5">
    <source>
        <dbReference type="ARBA" id="ARBA00022430"/>
    </source>
</evidence>
<dbReference type="InterPro" id="IPR033941">
    <property type="entry name" value="IPMI_cat"/>
</dbReference>
<keyword evidence="8 13" id="KW-0479">Metal-binding</keyword>
<protein>
    <recommendedName>
        <fullName evidence="13">3-isopropylmalate dehydratase large subunit</fullName>
        <ecNumber evidence="13">4.2.1.33</ecNumber>
    </recommendedName>
    <alternativeName>
        <fullName evidence="13">Alpha-IPM isomerase</fullName>
        <shortName evidence="13">IPMI</shortName>
    </alternativeName>
    <alternativeName>
        <fullName evidence="13">Isopropylmalate isomerase</fullName>
    </alternativeName>
</protein>
<dbReference type="InterPro" id="IPR050067">
    <property type="entry name" value="IPM_dehydratase_rel_enz"/>
</dbReference>
<dbReference type="NCBIfam" id="NF004016">
    <property type="entry name" value="PRK05478.1"/>
    <property type="match status" value="1"/>
</dbReference>
<comment type="pathway">
    <text evidence="3 13">Amino-acid biosynthesis; L-leucine biosynthesis; L-leucine from 3-methyl-2-oxobutanoate: step 2/4.</text>
</comment>
<dbReference type="NCBIfam" id="TIGR00170">
    <property type="entry name" value="leuC"/>
    <property type="match status" value="1"/>
</dbReference>
<evidence type="ECO:0000256" key="13">
    <source>
        <dbReference type="HAMAP-Rule" id="MF_01026"/>
    </source>
</evidence>
<keyword evidence="11 13" id="KW-0456">Lyase</keyword>
<dbReference type="NCBIfam" id="NF009116">
    <property type="entry name" value="PRK12466.1"/>
    <property type="match status" value="1"/>
</dbReference>
<evidence type="ECO:0000256" key="8">
    <source>
        <dbReference type="ARBA" id="ARBA00022723"/>
    </source>
</evidence>
<feature type="binding site" evidence="13">
    <location>
        <position position="349"/>
    </location>
    <ligand>
        <name>[4Fe-4S] cluster</name>
        <dbReference type="ChEBI" id="CHEBI:49883"/>
    </ligand>
</feature>
<keyword evidence="7 13" id="KW-0028">Amino-acid biosynthesis</keyword>
<dbReference type="HAMAP" id="MF_01026">
    <property type="entry name" value="LeuC_type1"/>
    <property type="match status" value="1"/>
</dbReference>
<evidence type="ECO:0000256" key="2">
    <source>
        <dbReference type="ARBA" id="ARBA00002695"/>
    </source>
</evidence>
<keyword evidence="10 13" id="KW-0411">Iron-sulfur</keyword>